<dbReference type="Pfam" id="PF01148">
    <property type="entry name" value="CTP_transf_1"/>
    <property type="match status" value="1"/>
</dbReference>
<evidence type="ECO:0000256" key="16">
    <source>
        <dbReference type="ARBA" id="ARBA00023209"/>
    </source>
</evidence>
<comment type="pathway">
    <text evidence="3 18">Phospholipid metabolism; CDP-diacylglycerol biosynthesis; CDP-diacylglycerol from sn-glycerol 3-phosphate: step 3/3.</text>
</comment>
<proteinExistence type="inferred from homology"/>
<dbReference type="EMBL" id="CP036282">
    <property type="protein sequence ID" value="QDL54311.1"/>
    <property type="molecule type" value="Genomic_DNA"/>
</dbReference>
<evidence type="ECO:0000256" key="17">
    <source>
        <dbReference type="ARBA" id="ARBA00023264"/>
    </source>
</evidence>
<dbReference type="AlphaFoldDB" id="A0A515ENS3"/>
<evidence type="ECO:0000256" key="10">
    <source>
        <dbReference type="ARBA" id="ARBA00022679"/>
    </source>
</evidence>
<dbReference type="GO" id="GO:0016024">
    <property type="term" value="P:CDP-diacylglycerol biosynthetic process"/>
    <property type="evidence" value="ECO:0007669"/>
    <property type="project" value="UniProtKB-UniPathway"/>
</dbReference>
<feature type="transmembrane region" description="Helical" evidence="19">
    <location>
        <begin position="110"/>
        <end position="127"/>
    </location>
</feature>
<gene>
    <name evidence="20" type="ORF">EXZ61_09110</name>
</gene>
<comment type="subcellular location">
    <subcellularLocation>
        <location evidence="2">Cell membrane</location>
        <topology evidence="2">Multi-pass membrane protein</topology>
    </subcellularLocation>
</comment>
<evidence type="ECO:0000256" key="4">
    <source>
        <dbReference type="ARBA" id="ARBA00005189"/>
    </source>
</evidence>
<keyword evidence="17" id="KW-1208">Phospholipid metabolism</keyword>
<evidence type="ECO:0000313" key="21">
    <source>
        <dbReference type="Proteomes" id="UP000317365"/>
    </source>
</evidence>
<feature type="transmembrane region" description="Helical" evidence="19">
    <location>
        <begin position="51"/>
        <end position="71"/>
    </location>
</feature>
<protein>
    <recommendedName>
        <fullName evidence="7 18">Phosphatidate cytidylyltransferase</fullName>
        <ecNumber evidence="6 18">2.7.7.41</ecNumber>
    </recommendedName>
</protein>
<dbReference type="PROSITE" id="PS01315">
    <property type="entry name" value="CDS"/>
    <property type="match status" value="1"/>
</dbReference>
<keyword evidence="12 18" id="KW-0548">Nucleotidyltransferase</keyword>
<keyword evidence="11 18" id="KW-0812">Transmembrane</keyword>
<reference evidence="21" key="1">
    <citation type="submission" date="2019-02" db="EMBL/GenBank/DDBJ databases">
        <title>Complete genome sequence of Rhodoferax sp. Gr-4.</title>
        <authorList>
            <person name="Jin L."/>
        </authorList>
    </citation>
    <scope>NUCLEOTIDE SEQUENCE [LARGE SCALE GENOMIC DNA]</scope>
    <source>
        <strain evidence="21">Gr-4</strain>
    </source>
</reference>
<dbReference type="KEGG" id="rhg:EXZ61_09110"/>
<organism evidence="20 21">
    <name type="scientific">Rhodoferax aquaticus</name>
    <dbReference type="NCBI Taxonomy" id="2527691"/>
    <lineage>
        <taxon>Bacteria</taxon>
        <taxon>Pseudomonadati</taxon>
        <taxon>Pseudomonadota</taxon>
        <taxon>Betaproteobacteria</taxon>
        <taxon>Burkholderiales</taxon>
        <taxon>Comamonadaceae</taxon>
        <taxon>Rhodoferax</taxon>
    </lineage>
</organism>
<evidence type="ECO:0000256" key="14">
    <source>
        <dbReference type="ARBA" id="ARBA00023098"/>
    </source>
</evidence>
<evidence type="ECO:0000313" key="20">
    <source>
        <dbReference type="EMBL" id="QDL54311.1"/>
    </source>
</evidence>
<keyword evidence="9" id="KW-0444">Lipid biosynthesis</keyword>
<feature type="transmembrane region" description="Helical" evidence="19">
    <location>
        <begin position="133"/>
        <end position="156"/>
    </location>
</feature>
<feature type="transmembrane region" description="Helical" evidence="19">
    <location>
        <begin position="77"/>
        <end position="98"/>
    </location>
</feature>
<dbReference type="PANTHER" id="PTHR46382:SF1">
    <property type="entry name" value="PHOSPHATIDATE CYTIDYLYLTRANSFERASE"/>
    <property type="match status" value="1"/>
</dbReference>
<evidence type="ECO:0000256" key="12">
    <source>
        <dbReference type="ARBA" id="ARBA00022695"/>
    </source>
</evidence>
<sequence length="281" mass="30126">MLKQRLITALLMLAVLLPAVFHPNPLIFSITAALMVSVGAWEWARLNQVGGALAWGVGLLCLAGCILTLILSPDLHSLRSVWLFAGGGWVLFSALLLMHGATTWNSISKWVRLFGGLIALGVAWLAISQARQLGLSFLLSVLVLVWGADVFAYFAGRRFGGHWFRRKLAPSISPGKTWEGVLGGVLGVLVIALTWTYFESHVGLSTKSLFGCLYSQGAWVLAVGVMFLVAMSVAGDLVESLIKRCAGVKDSSSLLPGHGGVLDRIDALLPVLPLAMMLYSI</sequence>
<keyword evidence="14" id="KW-0443">Lipid metabolism</keyword>
<feature type="transmembrane region" description="Helical" evidence="19">
    <location>
        <begin position="177"/>
        <end position="198"/>
    </location>
</feature>
<keyword evidence="15 19" id="KW-0472">Membrane</keyword>
<keyword evidence="16" id="KW-0594">Phospholipid biosynthesis</keyword>
<evidence type="ECO:0000256" key="1">
    <source>
        <dbReference type="ARBA" id="ARBA00001698"/>
    </source>
</evidence>
<evidence type="ECO:0000256" key="7">
    <source>
        <dbReference type="ARBA" id="ARBA00019373"/>
    </source>
</evidence>
<keyword evidence="21" id="KW-1185">Reference proteome</keyword>
<evidence type="ECO:0000256" key="8">
    <source>
        <dbReference type="ARBA" id="ARBA00022475"/>
    </source>
</evidence>
<dbReference type="EC" id="2.7.7.41" evidence="6 18"/>
<comment type="catalytic activity">
    <reaction evidence="1 18">
        <text>a 1,2-diacyl-sn-glycero-3-phosphate + CTP + H(+) = a CDP-1,2-diacyl-sn-glycerol + diphosphate</text>
        <dbReference type="Rhea" id="RHEA:16229"/>
        <dbReference type="ChEBI" id="CHEBI:15378"/>
        <dbReference type="ChEBI" id="CHEBI:33019"/>
        <dbReference type="ChEBI" id="CHEBI:37563"/>
        <dbReference type="ChEBI" id="CHEBI:58332"/>
        <dbReference type="ChEBI" id="CHEBI:58608"/>
        <dbReference type="EC" id="2.7.7.41"/>
    </reaction>
</comment>
<evidence type="ECO:0000256" key="5">
    <source>
        <dbReference type="ARBA" id="ARBA00010185"/>
    </source>
</evidence>
<comment type="pathway">
    <text evidence="4">Lipid metabolism.</text>
</comment>
<evidence type="ECO:0000256" key="18">
    <source>
        <dbReference type="RuleBase" id="RU003938"/>
    </source>
</evidence>
<evidence type="ECO:0000256" key="2">
    <source>
        <dbReference type="ARBA" id="ARBA00004651"/>
    </source>
</evidence>
<dbReference type="Proteomes" id="UP000317365">
    <property type="component" value="Chromosome"/>
</dbReference>
<evidence type="ECO:0000256" key="6">
    <source>
        <dbReference type="ARBA" id="ARBA00012487"/>
    </source>
</evidence>
<dbReference type="InterPro" id="IPR000374">
    <property type="entry name" value="PC_trans"/>
</dbReference>
<evidence type="ECO:0000256" key="3">
    <source>
        <dbReference type="ARBA" id="ARBA00005119"/>
    </source>
</evidence>
<dbReference type="UniPathway" id="UPA00557">
    <property type="reaction ID" value="UER00614"/>
</dbReference>
<name>A0A515ENS3_9BURK</name>
<dbReference type="GO" id="GO:0005886">
    <property type="term" value="C:plasma membrane"/>
    <property type="evidence" value="ECO:0007669"/>
    <property type="project" value="UniProtKB-SubCell"/>
</dbReference>
<dbReference type="PANTHER" id="PTHR46382">
    <property type="entry name" value="PHOSPHATIDATE CYTIDYLYLTRANSFERASE"/>
    <property type="match status" value="1"/>
</dbReference>
<evidence type="ECO:0000256" key="19">
    <source>
        <dbReference type="SAM" id="Phobius"/>
    </source>
</evidence>
<feature type="transmembrane region" description="Helical" evidence="19">
    <location>
        <begin position="218"/>
        <end position="238"/>
    </location>
</feature>
<keyword evidence="10 18" id="KW-0808">Transferase</keyword>
<evidence type="ECO:0000256" key="9">
    <source>
        <dbReference type="ARBA" id="ARBA00022516"/>
    </source>
</evidence>
<evidence type="ECO:0000256" key="15">
    <source>
        <dbReference type="ARBA" id="ARBA00023136"/>
    </source>
</evidence>
<evidence type="ECO:0000256" key="11">
    <source>
        <dbReference type="ARBA" id="ARBA00022692"/>
    </source>
</evidence>
<evidence type="ECO:0000256" key="13">
    <source>
        <dbReference type="ARBA" id="ARBA00022989"/>
    </source>
</evidence>
<accession>A0A515ENS3</accession>
<reference evidence="21" key="2">
    <citation type="journal article" date="2020" name="Int. J. Syst. Evol. Microbiol.">
        <title>Genomic insights into a novel species Rhodoferax aquaticus sp. nov., isolated from freshwater.</title>
        <authorList>
            <person name="Li T."/>
            <person name="Zhuo Y."/>
            <person name="Jin C.Z."/>
            <person name="Wu X."/>
            <person name="Ko S.R."/>
            <person name="Jin F.J."/>
            <person name="Ahn C.Y."/>
            <person name="Oh H.M."/>
            <person name="Lee H.G."/>
            <person name="Jin L."/>
        </authorList>
    </citation>
    <scope>NUCLEOTIDE SEQUENCE [LARGE SCALE GENOMIC DNA]</scope>
    <source>
        <strain evidence="21">Gr-4</strain>
    </source>
</reference>
<dbReference type="RefSeq" id="WP_142811111.1">
    <property type="nucleotide sequence ID" value="NZ_CP036282.1"/>
</dbReference>
<keyword evidence="13 19" id="KW-1133">Transmembrane helix</keyword>
<comment type="similarity">
    <text evidence="5 18">Belongs to the CDS family.</text>
</comment>
<dbReference type="GO" id="GO:0004605">
    <property type="term" value="F:phosphatidate cytidylyltransferase activity"/>
    <property type="evidence" value="ECO:0007669"/>
    <property type="project" value="UniProtKB-EC"/>
</dbReference>
<keyword evidence="8" id="KW-1003">Cell membrane</keyword>